<dbReference type="Pfam" id="PF00076">
    <property type="entry name" value="RRM_1"/>
    <property type="match status" value="1"/>
</dbReference>
<dbReference type="SMART" id="SM00360">
    <property type="entry name" value="RRM"/>
    <property type="match status" value="2"/>
</dbReference>
<dbReference type="AlphaFoldDB" id="A0AA85J7G8"/>
<feature type="region of interest" description="Disordered" evidence="2">
    <location>
        <begin position="1"/>
        <end position="105"/>
    </location>
</feature>
<evidence type="ECO:0000259" key="3">
    <source>
        <dbReference type="PROSITE" id="PS50102"/>
    </source>
</evidence>
<dbReference type="InterPro" id="IPR035979">
    <property type="entry name" value="RBD_domain_sf"/>
</dbReference>
<dbReference type="WBParaSite" id="TREG1_13870.2">
    <property type="protein sequence ID" value="TREG1_13870.2"/>
    <property type="gene ID" value="TREG1_13870"/>
</dbReference>
<evidence type="ECO:0000256" key="1">
    <source>
        <dbReference type="PROSITE-ProRule" id="PRU00176"/>
    </source>
</evidence>
<evidence type="ECO:0000313" key="6">
    <source>
        <dbReference type="WBParaSite" id="TREG1_13870.2"/>
    </source>
</evidence>
<feature type="compositionally biased region" description="Basic and acidic residues" evidence="2">
    <location>
        <begin position="1"/>
        <end position="17"/>
    </location>
</feature>
<feature type="compositionally biased region" description="Polar residues" evidence="2">
    <location>
        <begin position="437"/>
        <end position="447"/>
    </location>
</feature>
<proteinExistence type="predicted"/>
<evidence type="ECO:0000256" key="2">
    <source>
        <dbReference type="SAM" id="MobiDB-lite"/>
    </source>
</evidence>
<dbReference type="WBParaSite" id="TREG1_13870.1">
    <property type="protein sequence ID" value="TREG1_13870.1"/>
    <property type="gene ID" value="TREG1_13870"/>
</dbReference>
<sequence>MAFKRSPYDEVKPDSKGYKRPKKSEGSNHFPDSNNKHDIDEIHEAPGSKVERCKKKVPANKLKKKMAFKRSPYDEVKPDSKGYKRPKKSEGSNHFPDSNNKHDIDEIHEAPGSKVERCKKKVPANKLKKKVLKKIISKTEDSVAELTNVVPKLLITGLPHSVDKFTLKEVFPLATLVKLSKKASSRYAFLDFSSKKDYSDAVKLLKSLEFCGVKPNYRIIVGSNENVIKSQNTKHLANKPNCLRIRNLPYSLTLNEIKAEFPLADQIHLDINKLGIFNGSCILEMKSNDDLQAVLNECKHKYIGGRLVRAEAQCSMKTQSSKPVNPNASFGLRLKEVPNVIEDSYIKGLFPEDSVAGLSSRPVQDSNTRNVFIFFKRNAQRKSALKMFKNEVIMGYPISCRLWVATNRRHKSQKKGTTTPVISDRVKPKPVKPVRCEQTTSFSVNSTAPDATKKHIVFDPDDD</sequence>
<keyword evidence="1" id="KW-0694">RNA-binding</keyword>
<dbReference type="GO" id="GO:0003723">
    <property type="term" value="F:RNA binding"/>
    <property type="evidence" value="ECO:0007669"/>
    <property type="project" value="UniProtKB-UniRule"/>
</dbReference>
<dbReference type="PROSITE" id="PS50102">
    <property type="entry name" value="RRM"/>
    <property type="match status" value="1"/>
</dbReference>
<dbReference type="Proteomes" id="UP000050795">
    <property type="component" value="Unassembled WGS sequence"/>
</dbReference>
<dbReference type="SUPFAM" id="SSF54928">
    <property type="entry name" value="RNA-binding domain, RBD"/>
    <property type="match status" value="2"/>
</dbReference>
<dbReference type="Gene3D" id="3.30.70.330">
    <property type="match status" value="1"/>
</dbReference>
<accession>A0AA85J7G8</accession>
<protein>
    <recommendedName>
        <fullName evidence="3">RRM domain-containing protein</fullName>
    </recommendedName>
</protein>
<evidence type="ECO:0000313" key="4">
    <source>
        <dbReference type="Proteomes" id="UP000050795"/>
    </source>
</evidence>
<feature type="region of interest" description="Disordered" evidence="2">
    <location>
        <begin position="409"/>
        <end position="447"/>
    </location>
</feature>
<dbReference type="InterPro" id="IPR000504">
    <property type="entry name" value="RRM_dom"/>
</dbReference>
<dbReference type="CDD" id="cd00590">
    <property type="entry name" value="RRM_SF"/>
    <property type="match status" value="1"/>
</dbReference>
<feature type="compositionally biased region" description="Basic and acidic residues" evidence="2">
    <location>
        <begin position="34"/>
        <end position="51"/>
    </location>
</feature>
<feature type="compositionally biased region" description="Basic residues" evidence="2">
    <location>
        <begin position="52"/>
        <end position="68"/>
    </location>
</feature>
<reference evidence="5 6" key="2">
    <citation type="submission" date="2023-11" db="UniProtKB">
        <authorList>
            <consortium name="WormBaseParasite"/>
        </authorList>
    </citation>
    <scope>IDENTIFICATION</scope>
</reference>
<organism evidence="4 5">
    <name type="scientific">Trichobilharzia regenti</name>
    <name type="common">Nasal bird schistosome</name>
    <dbReference type="NCBI Taxonomy" id="157069"/>
    <lineage>
        <taxon>Eukaryota</taxon>
        <taxon>Metazoa</taxon>
        <taxon>Spiralia</taxon>
        <taxon>Lophotrochozoa</taxon>
        <taxon>Platyhelminthes</taxon>
        <taxon>Trematoda</taxon>
        <taxon>Digenea</taxon>
        <taxon>Strigeidida</taxon>
        <taxon>Schistosomatoidea</taxon>
        <taxon>Schistosomatidae</taxon>
        <taxon>Trichobilharzia</taxon>
    </lineage>
</organism>
<feature type="compositionally biased region" description="Basic and acidic residues" evidence="2">
    <location>
        <begin position="71"/>
        <end position="82"/>
    </location>
</feature>
<dbReference type="WBParaSite" id="TREG1_13870.3">
    <property type="protein sequence ID" value="TREG1_13870.3"/>
    <property type="gene ID" value="TREG1_13870"/>
</dbReference>
<evidence type="ECO:0000313" key="5">
    <source>
        <dbReference type="WBParaSite" id="TREG1_13870.1"/>
    </source>
</evidence>
<keyword evidence="4" id="KW-1185">Reference proteome</keyword>
<feature type="domain" description="RRM" evidence="3">
    <location>
        <begin position="151"/>
        <end position="226"/>
    </location>
</feature>
<reference evidence="4" key="1">
    <citation type="submission" date="2022-06" db="EMBL/GenBank/DDBJ databases">
        <authorList>
            <person name="Berger JAMES D."/>
            <person name="Berger JAMES D."/>
        </authorList>
    </citation>
    <scope>NUCLEOTIDE SEQUENCE [LARGE SCALE GENOMIC DNA]</scope>
</reference>
<dbReference type="InterPro" id="IPR012677">
    <property type="entry name" value="Nucleotide-bd_a/b_plait_sf"/>
</dbReference>
<name>A0AA85J7G8_TRIRE</name>